<feature type="region of interest" description="Disordered" evidence="12">
    <location>
        <begin position="96"/>
        <end position="139"/>
    </location>
</feature>
<keyword evidence="5 11" id="KW-0863">Zinc-finger</keyword>
<organism evidence="15 16">
    <name type="scientific">Coptotermes formosanus</name>
    <name type="common">Formosan subterranean termite</name>
    <dbReference type="NCBI Taxonomy" id="36987"/>
    <lineage>
        <taxon>Eukaryota</taxon>
        <taxon>Metazoa</taxon>
        <taxon>Ecdysozoa</taxon>
        <taxon>Arthropoda</taxon>
        <taxon>Hexapoda</taxon>
        <taxon>Insecta</taxon>
        <taxon>Pterygota</taxon>
        <taxon>Neoptera</taxon>
        <taxon>Polyneoptera</taxon>
        <taxon>Dictyoptera</taxon>
        <taxon>Blattodea</taxon>
        <taxon>Blattoidea</taxon>
        <taxon>Termitoidae</taxon>
        <taxon>Rhinotermitidae</taxon>
        <taxon>Coptotermes</taxon>
    </lineage>
</organism>
<keyword evidence="16" id="KW-1185">Reference proteome</keyword>
<accession>A0A6L2PPB1</accession>
<evidence type="ECO:0000256" key="7">
    <source>
        <dbReference type="ARBA" id="ARBA00023015"/>
    </source>
</evidence>
<evidence type="ECO:0000256" key="11">
    <source>
        <dbReference type="PROSITE-ProRule" id="PRU00042"/>
    </source>
</evidence>
<gene>
    <name evidence="15" type="ORF">Cfor_04069</name>
</gene>
<evidence type="ECO:0000259" key="13">
    <source>
        <dbReference type="PROSITE" id="PS50089"/>
    </source>
</evidence>
<dbReference type="InterPro" id="IPR001841">
    <property type="entry name" value="Znf_RING"/>
</dbReference>
<evidence type="ECO:0000313" key="15">
    <source>
        <dbReference type="EMBL" id="GFG33370.1"/>
    </source>
</evidence>
<dbReference type="GO" id="GO:0005634">
    <property type="term" value="C:nucleus"/>
    <property type="evidence" value="ECO:0007669"/>
    <property type="project" value="UniProtKB-SubCell"/>
</dbReference>
<keyword evidence="6" id="KW-0862">Zinc</keyword>
<evidence type="ECO:0000313" key="16">
    <source>
        <dbReference type="Proteomes" id="UP000502823"/>
    </source>
</evidence>
<sequence length="829" mass="94450">MDACPQCHRPIKSPHARLVQDSCGHKKCRLCLMKDEDGCRLCAAKDKTIVIKKEPGGKKLPIPPAKIRRHSRRKLLTSAAERSKSVLSVPTIESDNADVKERKHKKEQFKDFESHESEKSVSGLHKRESDEEKSTETEILTDYDNHNRQSDDSLIYCEDVIKEKCGLEEDVNLSDSKMECEEVEMTDVKLEKKRKPMTIASHITVVQGNPTLYTCTVCVKTFKRREHVRYHNFCASGDKPFKCDLCGQSFASKSHFECHRLNHTGARPYVCETCNRGFRQKDKLTRHIRIHTGERPFVCQDCGKGFIASHSLKTHQRTHTGEKPYLCPHCGRGFTETVNLRKHIIVHTGEKNFMCEGCGKSFGHKWALIHHQRTHSRERPHNCHICSRAFTNNKDLRRHFSVHSDTRPYNCSVCDTRFRRKDNLERHMKNTHPETRMPSLILLGKTYSEQLANTSNQQQQQITTLNDTVTSNPHHPTDTLEKISNNIYKQITQQEVQMPTVGMAAVSYSRTDNQNTTNTQSSQLQASCIKSLGRPVGSETVETDVRGSSETLDFSKTTDLTVSREVTQKPQPATTETECLKKVMDPDRNVNITSFKAMLDPIRDASFMNFKETLDPVQDMSATKLLEPIHATNITKSENITSFKDMLEPVYNVSLATFKEIPNQVRDTAVTSFKEMLDPVRVTNIFHSRSLFQHIPEVKQKSQAVPVINRPITPSQQIISYGRTRKTNLGDEKIATEGTNCVPTITKTSNVLQSSVLNATNSDHQNVLMSACSSRNVACKKSRKVLEDDNKDSYNELSNRTLQSDLHWRKRTVELLQHQQEMAEDSGFI</sequence>
<dbReference type="GO" id="GO:0005694">
    <property type="term" value="C:chromosome"/>
    <property type="evidence" value="ECO:0007669"/>
    <property type="project" value="UniProtKB-ARBA"/>
</dbReference>
<feature type="domain" description="C2H2-type" evidence="14">
    <location>
        <begin position="381"/>
        <end position="408"/>
    </location>
</feature>
<evidence type="ECO:0000256" key="2">
    <source>
        <dbReference type="ARBA" id="ARBA00006991"/>
    </source>
</evidence>
<dbReference type="PROSITE" id="PS50089">
    <property type="entry name" value="ZF_RING_2"/>
    <property type="match status" value="1"/>
</dbReference>
<dbReference type="InterPro" id="IPR050331">
    <property type="entry name" value="Zinc_finger"/>
</dbReference>
<dbReference type="InterPro" id="IPR013087">
    <property type="entry name" value="Znf_C2H2_type"/>
</dbReference>
<feature type="domain" description="C2H2-type" evidence="14">
    <location>
        <begin position="213"/>
        <end position="240"/>
    </location>
</feature>
<evidence type="ECO:0000256" key="10">
    <source>
        <dbReference type="ARBA" id="ARBA00023242"/>
    </source>
</evidence>
<dbReference type="GO" id="GO:0045893">
    <property type="term" value="P:positive regulation of DNA-templated transcription"/>
    <property type="evidence" value="ECO:0007669"/>
    <property type="project" value="UniProtKB-ARBA"/>
</dbReference>
<feature type="domain" description="C2H2-type" evidence="14">
    <location>
        <begin position="409"/>
        <end position="437"/>
    </location>
</feature>
<dbReference type="InterPro" id="IPR036236">
    <property type="entry name" value="Znf_C2H2_sf"/>
</dbReference>
<dbReference type="Gene3D" id="3.30.160.60">
    <property type="entry name" value="Classic Zinc Finger"/>
    <property type="match status" value="7"/>
</dbReference>
<feature type="domain" description="C2H2-type" evidence="14">
    <location>
        <begin position="269"/>
        <end position="296"/>
    </location>
</feature>
<dbReference type="FunFam" id="3.30.160.60:FF:000100">
    <property type="entry name" value="Zinc finger 45-like"/>
    <property type="match status" value="1"/>
</dbReference>
<feature type="domain" description="RING-type" evidence="13">
    <location>
        <begin position="4"/>
        <end position="42"/>
    </location>
</feature>
<dbReference type="PANTHER" id="PTHR16515:SF49">
    <property type="entry name" value="GASTRULA ZINC FINGER PROTEIN XLCGF49.1-LIKE-RELATED"/>
    <property type="match status" value="1"/>
</dbReference>
<comment type="subcellular location">
    <subcellularLocation>
        <location evidence="1">Nucleus</location>
    </subcellularLocation>
</comment>
<evidence type="ECO:0000259" key="14">
    <source>
        <dbReference type="PROSITE" id="PS50157"/>
    </source>
</evidence>
<keyword evidence="8" id="KW-0238">DNA-binding</keyword>
<dbReference type="SMART" id="SM00355">
    <property type="entry name" value="ZnF_C2H2"/>
    <property type="match status" value="8"/>
</dbReference>
<feature type="domain" description="C2H2-type" evidence="14">
    <location>
        <begin position="241"/>
        <end position="268"/>
    </location>
</feature>
<dbReference type="PROSITE" id="PS50157">
    <property type="entry name" value="ZINC_FINGER_C2H2_2"/>
    <property type="match status" value="8"/>
</dbReference>
<evidence type="ECO:0008006" key="17">
    <source>
        <dbReference type="Google" id="ProtNLM"/>
    </source>
</evidence>
<dbReference type="FunFam" id="3.30.160.60:FF:001325">
    <property type="entry name" value="zinc finger protein 200"/>
    <property type="match status" value="1"/>
</dbReference>
<name>A0A6L2PPB1_COPFO</name>
<reference evidence="16" key="1">
    <citation type="submission" date="2020-01" db="EMBL/GenBank/DDBJ databases">
        <title>Draft genome sequence of the Termite Coptotermes fromosanus.</title>
        <authorList>
            <person name="Itakura S."/>
            <person name="Yosikawa Y."/>
            <person name="Umezawa K."/>
        </authorList>
    </citation>
    <scope>NUCLEOTIDE SEQUENCE [LARGE SCALE GENOMIC DNA]</scope>
</reference>
<protein>
    <recommendedName>
        <fullName evidence="17">Protein krueppel</fullName>
    </recommendedName>
</protein>
<dbReference type="GO" id="GO:0043565">
    <property type="term" value="F:sequence-specific DNA binding"/>
    <property type="evidence" value="ECO:0007669"/>
    <property type="project" value="UniProtKB-ARBA"/>
</dbReference>
<evidence type="ECO:0000256" key="12">
    <source>
        <dbReference type="SAM" id="MobiDB-lite"/>
    </source>
</evidence>
<dbReference type="FunFam" id="3.30.160.60:FF:002343">
    <property type="entry name" value="Zinc finger protein 33A"/>
    <property type="match status" value="1"/>
</dbReference>
<keyword evidence="9" id="KW-0804">Transcription</keyword>
<evidence type="ECO:0000256" key="5">
    <source>
        <dbReference type="ARBA" id="ARBA00022771"/>
    </source>
</evidence>
<feature type="compositionally biased region" description="Basic and acidic residues" evidence="12">
    <location>
        <begin position="108"/>
        <end position="136"/>
    </location>
</feature>
<dbReference type="OrthoDB" id="6077919at2759"/>
<comment type="caution">
    <text evidence="15">The sequence shown here is derived from an EMBL/GenBank/DDBJ whole genome shotgun (WGS) entry which is preliminary data.</text>
</comment>
<feature type="domain" description="C2H2-type" evidence="14">
    <location>
        <begin position="325"/>
        <end position="352"/>
    </location>
</feature>
<feature type="domain" description="C2H2-type" evidence="14">
    <location>
        <begin position="297"/>
        <end position="324"/>
    </location>
</feature>
<evidence type="ECO:0000256" key="9">
    <source>
        <dbReference type="ARBA" id="ARBA00023163"/>
    </source>
</evidence>
<dbReference type="EMBL" id="BLKM01011478">
    <property type="protein sequence ID" value="GFG33370.1"/>
    <property type="molecule type" value="Genomic_DNA"/>
</dbReference>
<dbReference type="PROSITE" id="PS00028">
    <property type="entry name" value="ZINC_FINGER_C2H2_1"/>
    <property type="match status" value="7"/>
</dbReference>
<dbReference type="InParanoid" id="A0A6L2PPB1"/>
<keyword evidence="10" id="KW-0539">Nucleus</keyword>
<comment type="similarity">
    <text evidence="2">Belongs to the krueppel C2H2-type zinc-finger protein family.</text>
</comment>
<evidence type="ECO:0000256" key="4">
    <source>
        <dbReference type="ARBA" id="ARBA00022737"/>
    </source>
</evidence>
<keyword evidence="3" id="KW-0479">Metal-binding</keyword>
<evidence type="ECO:0000256" key="1">
    <source>
        <dbReference type="ARBA" id="ARBA00004123"/>
    </source>
</evidence>
<evidence type="ECO:0000256" key="8">
    <source>
        <dbReference type="ARBA" id="ARBA00023125"/>
    </source>
</evidence>
<keyword evidence="4" id="KW-0677">Repeat</keyword>
<dbReference type="PANTHER" id="PTHR16515">
    <property type="entry name" value="PR DOMAIN ZINC FINGER PROTEIN"/>
    <property type="match status" value="1"/>
</dbReference>
<dbReference type="FunFam" id="3.30.160.60:FF:000702">
    <property type="entry name" value="Transcription factor E4F1 isoform 1"/>
    <property type="match status" value="1"/>
</dbReference>
<dbReference type="FunFam" id="3.30.160.60:FF:000711">
    <property type="entry name" value="zinc finger protein 697"/>
    <property type="match status" value="1"/>
</dbReference>
<feature type="domain" description="C2H2-type" evidence="14">
    <location>
        <begin position="353"/>
        <end position="380"/>
    </location>
</feature>
<dbReference type="Pfam" id="PF00096">
    <property type="entry name" value="zf-C2H2"/>
    <property type="match status" value="6"/>
</dbReference>
<dbReference type="SUPFAM" id="SSF57667">
    <property type="entry name" value="beta-beta-alpha zinc fingers"/>
    <property type="match status" value="4"/>
</dbReference>
<evidence type="ECO:0000256" key="6">
    <source>
        <dbReference type="ARBA" id="ARBA00022833"/>
    </source>
</evidence>
<evidence type="ECO:0000256" key="3">
    <source>
        <dbReference type="ARBA" id="ARBA00022723"/>
    </source>
</evidence>
<dbReference type="Proteomes" id="UP000502823">
    <property type="component" value="Unassembled WGS sequence"/>
</dbReference>
<dbReference type="GO" id="GO:0008270">
    <property type="term" value="F:zinc ion binding"/>
    <property type="evidence" value="ECO:0007669"/>
    <property type="project" value="UniProtKB-KW"/>
</dbReference>
<dbReference type="FunFam" id="3.30.160.60:FF:001732">
    <property type="entry name" value="Zgc:162936"/>
    <property type="match status" value="1"/>
</dbReference>
<keyword evidence="7" id="KW-0805">Transcription regulation</keyword>
<dbReference type="AlphaFoldDB" id="A0A6L2PPB1"/>
<proteinExistence type="inferred from homology"/>